<name>A0A2C9DSX6_9POXV</name>
<proteinExistence type="predicted"/>
<evidence type="ECO:0000313" key="1">
    <source>
        <dbReference type="EMBL" id="ATI21109.1"/>
    </source>
</evidence>
<dbReference type="Proteomes" id="UP000318205">
    <property type="component" value="Segment"/>
</dbReference>
<reference evidence="2" key="3">
    <citation type="submission" date="2018-08" db="EMBL/GenBank/DDBJ databases">
        <authorList>
            <person name="Ferrada E.E."/>
            <person name="Latorre B.A."/>
        </authorList>
    </citation>
    <scope>NUCLEOTIDE SEQUENCE</scope>
    <source>
        <strain evidence="2">NSW</strain>
    </source>
</reference>
<evidence type="ECO:0000313" key="3">
    <source>
        <dbReference type="Proteomes" id="UP000318014"/>
    </source>
</evidence>
<evidence type="ECO:0000313" key="4">
    <source>
        <dbReference type="Proteomes" id="UP000318205"/>
    </source>
</evidence>
<dbReference type="EMBL" id="MF467281">
    <property type="protein sequence ID" value="ATI21109.1"/>
    <property type="molecule type" value="Genomic_DNA"/>
</dbReference>
<sequence length="402" mass="45558">MKNNRSLDPILQHTTTRNRCTMFKYKVFSHLEASLSHAILMSMAEHATAVKEHSSPIPLGHLEPQGLDDFIQKELPASMILIPDTSRQSYMRLVSDSNVYHHTSPPDENSGYHLKVSVLICLESVGSTSYAIHLDPAEKVSVRVSELSCVMHSCSLRVRSRSRQDSFQVVGEFPYALRDPGYQPIERISYDGPVPVDIYLGTCSSVFSRHSGVNFAVVERMRMTSFVPGEVIYPSQYLYINDGIFEVCVHERTSVDAESAEEDDDDEIGYPSDYRSFDGEEHLITQDLCQIITRDRVISLIPRGSVPNINPYDDLHHVAHHHLNFINSRCDESFIVCHKPDTVPSNRYANVRDIIFLVSVVNHRLARTGRTHRVDVSVVNESGLSARHHVYRTRLFYGVMVS</sequence>
<evidence type="ECO:0000313" key="2">
    <source>
        <dbReference type="EMBL" id="ATX75015.1"/>
    </source>
</evidence>
<dbReference type="Proteomes" id="UP000318014">
    <property type="component" value="Genome"/>
</dbReference>
<reference evidence="1 4" key="2">
    <citation type="journal article" date="2017" name="Virus Res.">
        <title>Complete genomic characterisation of two novel poxviruses (WKPV and EKPV) from western and eastern grey kangaroos.</title>
        <authorList>
            <person name="Bennett M."/>
            <person name="Tu S.L."/>
            <person name="Upton C."/>
            <person name="McArtor C."/>
            <person name="Gillett A."/>
            <person name="Laird T."/>
            <person name="O'Dea M."/>
        </authorList>
    </citation>
    <scope>NUCLEOTIDE SEQUENCE [LARGE SCALE GENOMIC DNA]</scope>
    <source>
        <strain evidence="1">Sunshine Coast</strain>
    </source>
</reference>
<organism evidence="1 4">
    <name type="scientific">Eastern grey kangaroopox virus</name>
    <dbReference type="NCBI Taxonomy" id="2042482"/>
    <lineage>
        <taxon>Viruses</taxon>
        <taxon>Varidnaviria</taxon>
        <taxon>Bamfordvirae</taxon>
        <taxon>Nucleocytoviricota</taxon>
        <taxon>Pokkesviricetes</taxon>
        <taxon>Chitovirales</taxon>
        <taxon>Poxviridae</taxon>
        <taxon>Chordopoxvirinae</taxon>
        <taxon>Macropopoxvirus</taxon>
        <taxon>Macropopoxvirus mgiganteuspox</taxon>
        <taxon>Eastern kangaroopox virus</taxon>
    </lineage>
</organism>
<gene>
    <name evidence="2" type="ORF">EKPV-NSW-ORF023</name>
</gene>
<reference evidence="2 3" key="1">
    <citation type="journal article" date="2017" name="Sci. Rep.">
        <title>Molecular and microscopic characterization of a novel Eastern grey kangaroopox virus genome directly from a clinical sample.</title>
        <authorList>
            <person name="Sarker S."/>
            <person name="Roberts H.K."/>
            <person name="Tidd N."/>
            <person name="Ault S."/>
            <person name="Ladmore G."/>
            <person name="Peters A."/>
            <person name="Forwood J.K."/>
            <person name="Helbig K."/>
            <person name="Raidal S.R."/>
        </authorList>
    </citation>
    <scope>NUCLEOTIDE SEQUENCE [LARGE SCALE GENOMIC DNA]</scope>
    <source>
        <strain evidence="2 3">NSW</strain>
    </source>
</reference>
<accession>A0A2C9DSX6</accession>
<keyword evidence="4" id="KW-1185">Reference proteome</keyword>
<dbReference type="EMBL" id="MF661791">
    <property type="protein sequence ID" value="ATX75015.1"/>
    <property type="molecule type" value="Genomic_DNA"/>
</dbReference>
<protein>
    <submittedName>
        <fullName evidence="1">Uncharacterized protein</fullName>
    </submittedName>
</protein>